<dbReference type="InterPro" id="IPR029063">
    <property type="entry name" value="SAM-dependent_MTases_sf"/>
</dbReference>
<organism evidence="1">
    <name type="scientific">Alexandrium monilatum</name>
    <dbReference type="NCBI Taxonomy" id="311494"/>
    <lineage>
        <taxon>Eukaryota</taxon>
        <taxon>Sar</taxon>
        <taxon>Alveolata</taxon>
        <taxon>Dinophyceae</taxon>
        <taxon>Gonyaulacales</taxon>
        <taxon>Pyrocystaceae</taxon>
        <taxon>Alexandrium</taxon>
    </lineage>
</organism>
<dbReference type="SUPFAM" id="SSF53335">
    <property type="entry name" value="S-adenosyl-L-methionine-dependent methyltransferases"/>
    <property type="match status" value="1"/>
</dbReference>
<dbReference type="Gene3D" id="3.40.50.150">
    <property type="entry name" value="Vaccinia Virus protein VP39"/>
    <property type="match status" value="1"/>
</dbReference>
<name>A0A7S4QJJ8_9DINO</name>
<evidence type="ECO:0008006" key="2">
    <source>
        <dbReference type="Google" id="ProtNLM"/>
    </source>
</evidence>
<dbReference type="AlphaFoldDB" id="A0A7S4QJJ8"/>
<gene>
    <name evidence="1" type="ORF">AMON00008_LOCUS21490</name>
</gene>
<dbReference type="EMBL" id="HBNR01031440">
    <property type="protein sequence ID" value="CAE4585651.1"/>
    <property type="molecule type" value="Transcribed_RNA"/>
</dbReference>
<dbReference type="Pfam" id="PF10294">
    <property type="entry name" value="Methyltransf_16"/>
    <property type="match status" value="1"/>
</dbReference>
<sequence length="291" mass="29478">MVLCPCLAGCFLGAVGRSSSAAAHAAPDDAAPQPSGGSAELLLEAAEEAAEDATRWLHPGSPCLPPLVEVPGAPLVLRRVVKPPDVDALWEWYLEQGMEEADASWASVWPSAAALAAHIAAQPELVRGLSVMELGAGLGAAGLTAARTGASRVTLVDREPLALHCAMATASLCGLTTAAVDEPCAPPHSIQAVVSDWGALAGQAPVSVVLGAEVLYDVSEVKSLAQCAARLLRNGGTALVADPVPERCPGCRTAFLAAAEALGGRGSESTLAVPFGELSVALLCVEFGLPN</sequence>
<proteinExistence type="predicted"/>
<accession>A0A7S4QJJ8</accession>
<protein>
    <recommendedName>
        <fullName evidence="2">Calmodulin-lysine N-methyltransferase</fullName>
    </recommendedName>
</protein>
<reference evidence="1" key="1">
    <citation type="submission" date="2021-01" db="EMBL/GenBank/DDBJ databases">
        <authorList>
            <person name="Corre E."/>
            <person name="Pelletier E."/>
            <person name="Niang G."/>
            <person name="Scheremetjew M."/>
            <person name="Finn R."/>
            <person name="Kale V."/>
            <person name="Holt S."/>
            <person name="Cochrane G."/>
            <person name="Meng A."/>
            <person name="Brown T."/>
            <person name="Cohen L."/>
        </authorList>
    </citation>
    <scope>NUCLEOTIDE SEQUENCE</scope>
    <source>
        <strain evidence="1">CCMP3105</strain>
    </source>
</reference>
<dbReference type="PANTHER" id="PTHR14614">
    <property type="entry name" value="HEPATOCELLULAR CARCINOMA-ASSOCIATED ANTIGEN"/>
    <property type="match status" value="1"/>
</dbReference>
<dbReference type="InterPro" id="IPR019410">
    <property type="entry name" value="Methyltransf_16"/>
</dbReference>
<evidence type="ECO:0000313" key="1">
    <source>
        <dbReference type="EMBL" id="CAE4585651.1"/>
    </source>
</evidence>